<keyword evidence="1" id="KW-0732">Signal</keyword>
<organism evidence="2 3">
    <name type="scientific">Streptomyces dysideae</name>
    <dbReference type="NCBI Taxonomy" id="909626"/>
    <lineage>
        <taxon>Bacteria</taxon>
        <taxon>Bacillati</taxon>
        <taxon>Actinomycetota</taxon>
        <taxon>Actinomycetes</taxon>
        <taxon>Kitasatosporales</taxon>
        <taxon>Streptomycetaceae</taxon>
        <taxon>Streptomyces</taxon>
    </lineage>
</organism>
<evidence type="ECO:0000313" key="3">
    <source>
        <dbReference type="Proteomes" id="UP000053260"/>
    </source>
</evidence>
<evidence type="ECO:0000313" key="2">
    <source>
        <dbReference type="EMBL" id="KUO20493.1"/>
    </source>
</evidence>
<evidence type="ECO:0000256" key="1">
    <source>
        <dbReference type="SAM" id="SignalP"/>
    </source>
</evidence>
<dbReference type="EMBL" id="LMXB01000034">
    <property type="protein sequence ID" value="KUO20493.1"/>
    <property type="molecule type" value="Genomic_DNA"/>
</dbReference>
<protein>
    <recommendedName>
        <fullName evidence="4">Peptidase inhibitor family I36</fullName>
    </recommendedName>
</protein>
<dbReference type="Proteomes" id="UP000053260">
    <property type="component" value="Unassembled WGS sequence"/>
</dbReference>
<dbReference type="Pfam" id="PF03995">
    <property type="entry name" value="Inhibitor_I36"/>
    <property type="match status" value="1"/>
</dbReference>
<accession>A0A101V136</accession>
<evidence type="ECO:0008006" key="4">
    <source>
        <dbReference type="Google" id="ProtNLM"/>
    </source>
</evidence>
<sequence>MRAIGLAVATAALVGGGVAAAPSAGAAAQCETGELCLYTGANYTGATLKLTKCEYVDLGDKGWAGAIRSFDNNQTGGQVATFYTTTPLGRTIVATSTAPEQMPVFAQGSLVDGVDVC</sequence>
<dbReference type="AlphaFoldDB" id="A0A101V136"/>
<keyword evidence="3" id="KW-1185">Reference proteome</keyword>
<gene>
    <name evidence="2" type="ORF">AQJ91_14070</name>
</gene>
<reference evidence="2 3" key="1">
    <citation type="submission" date="2015-10" db="EMBL/GenBank/DDBJ databases">
        <title>Draft genome sequence of Streptomyces sp. RV15, isolated from a marine sponge.</title>
        <authorList>
            <person name="Ruckert C."/>
            <person name="Abdelmohsen U.R."/>
            <person name="Winkler A."/>
            <person name="Hentschel U."/>
            <person name="Kalinowski J."/>
            <person name="Kampfer P."/>
            <person name="Glaeser S."/>
        </authorList>
    </citation>
    <scope>NUCLEOTIDE SEQUENCE [LARGE SCALE GENOMIC DNA]</scope>
    <source>
        <strain evidence="2 3">RV15</strain>
    </source>
</reference>
<feature type="chain" id="PRO_5007108631" description="Peptidase inhibitor family I36" evidence="1">
    <location>
        <begin position="21"/>
        <end position="117"/>
    </location>
</feature>
<name>A0A101V136_9ACTN</name>
<dbReference type="Gene3D" id="2.60.20.10">
    <property type="entry name" value="Crystallins"/>
    <property type="match status" value="1"/>
</dbReference>
<proteinExistence type="predicted"/>
<feature type="signal peptide" evidence="1">
    <location>
        <begin position="1"/>
        <end position="20"/>
    </location>
</feature>
<comment type="caution">
    <text evidence="2">The sequence shown here is derived from an EMBL/GenBank/DDBJ whole genome shotgun (WGS) entry which is preliminary data.</text>
</comment>